<name>A0A848M1J5_PAELE</name>
<dbReference type="AlphaFoldDB" id="A0A848M1J5"/>
<gene>
    <name evidence="1" type="ORF">HII30_02895</name>
</gene>
<comment type="caution">
    <text evidence="1">The sequence shown here is derived from an EMBL/GenBank/DDBJ whole genome shotgun (WGS) entry which is preliminary data.</text>
</comment>
<dbReference type="Proteomes" id="UP000565468">
    <property type="component" value="Unassembled WGS sequence"/>
</dbReference>
<accession>A0A848M1J5</accession>
<evidence type="ECO:0000313" key="2">
    <source>
        <dbReference type="Proteomes" id="UP000565468"/>
    </source>
</evidence>
<organism evidence="1 2">
    <name type="scientific">Paenibacillus lemnae</name>
    <dbReference type="NCBI Taxonomy" id="1330551"/>
    <lineage>
        <taxon>Bacteria</taxon>
        <taxon>Bacillati</taxon>
        <taxon>Bacillota</taxon>
        <taxon>Bacilli</taxon>
        <taxon>Bacillales</taxon>
        <taxon>Paenibacillaceae</taxon>
        <taxon>Paenibacillus</taxon>
    </lineage>
</organism>
<sequence length="94" mass="10242">MNKIMTISLVFESKNEGTILVGTDKHLDQLTHPEIKELIGEEILIRGLDNQEIPLQVSSIQISTSMADKKNVGICVGKSIAPNDIEVGSIILKS</sequence>
<proteinExistence type="predicted"/>
<dbReference type="RefSeq" id="WP_169503432.1">
    <property type="nucleotide sequence ID" value="NZ_JABBPN010000002.1"/>
</dbReference>
<keyword evidence="2" id="KW-1185">Reference proteome</keyword>
<reference evidence="1 2" key="1">
    <citation type="submission" date="2020-04" db="EMBL/GenBank/DDBJ databases">
        <title>Paenibacillus algicola sp. nov., a novel marine bacterium producing alginate lyase.</title>
        <authorList>
            <person name="Huang H."/>
        </authorList>
    </citation>
    <scope>NUCLEOTIDE SEQUENCE [LARGE SCALE GENOMIC DNA]</scope>
    <source>
        <strain evidence="1 2">L7-75</strain>
    </source>
</reference>
<evidence type="ECO:0000313" key="1">
    <source>
        <dbReference type="EMBL" id="NMO94737.1"/>
    </source>
</evidence>
<dbReference type="EMBL" id="JABBPN010000002">
    <property type="protein sequence ID" value="NMO94737.1"/>
    <property type="molecule type" value="Genomic_DNA"/>
</dbReference>
<protein>
    <submittedName>
        <fullName evidence="1">Uncharacterized protein</fullName>
    </submittedName>
</protein>